<name>A0A0F8VW65_9ZZZZ</name>
<dbReference type="InterPro" id="IPR013320">
    <property type="entry name" value="ConA-like_dom_sf"/>
</dbReference>
<evidence type="ECO:0008006" key="2">
    <source>
        <dbReference type="Google" id="ProtNLM"/>
    </source>
</evidence>
<evidence type="ECO:0000313" key="1">
    <source>
        <dbReference type="EMBL" id="KKK48623.1"/>
    </source>
</evidence>
<dbReference type="EMBL" id="LAZR01068973">
    <property type="protein sequence ID" value="KKK48623.1"/>
    <property type="molecule type" value="Genomic_DNA"/>
</dbReference>
<feature type="non-terminal residue" evidence="1">
    <location>
        <position position="338"/>
    </location>
</feature>
<dbReference type="Pfam" id="PF13385">
    <property type="entry name" value="Laminin_G_3"/>
    <property type="match status" value="1"/>
</dbReference>
<accession>A0A0F8VW65</accession>
<dbReference type="AlphaFoldDB" id="A0A0F8VW65"/>
<comment type="caution">
    <text evidence="1">The sequence shown here is derived from an EMBL/GenBank/DDBJ whole genome shotgun (WGS) entry which is preliminary data.</text>
</comment>
<organism evidence="1">
    <name type="scientific">marine sediment metagenome</name>
    <dbReference type="NCBI Taxonomy" id="412755"/>
    <lineage>
        <taxon>unclassified sequences</taxon>
        <taxon>metagenomes</taxon>
        <taxon>ecological metagenomes</taxon>
    </lineage>
</organism>
<feature type="non-terminal residue" evidence="1">
    <location>
        <position position="1"/>
    </location>
</feature>
<gene>
    <name evidence="1" type="ORF">LCGC14_3143260</name>
</gene>
<dbReference type="Gene3D" id="2.60.120.200">
    <property type="match status" value="1"/>
</dbReference>
<sequence length="338" mass="36645">GQGGEALEVHGLPFGGEPQLVCFEEADLSVVKGGVALSQATLEERGAEEEAETLQLRAGQVPLNGLFGDGFSIARSATPLDLDQGVILECKLTASLPARVRPRVGFVIEEAEGTGMAGMLEVGQPWRRRSWVGRFDYGPLLQSASQDALGDKTLVCWCRVADLDQRAGAPMAIEEDGAFDAIVFAECQAKTWMAGSDFFRRTPNDQADWRREEAVDQLVQIAVTYAGRQITIYRNGETVASYEIDEPASFSTAPCVVFGKRMRNVRESFAGILEEARLYDCALSAEQLQSLSPSAISKPPPLGWWDFEGDEVIDRTGNFPTGKLLGGARLVDAAMHLA</sequence>
<reference evidence="1" key="1">
    <citation type="journal article" date="2015" name="Nature">
        <title>Complex archaea that bridge the gap between prokaryotes and eukaryotes.</title>
        <authorList>
            <person name="Spang A."/>
            <person name="Saw J.H."/>
            <person name="Jorgensen S.L."/>
            <person name="Zaremba-Niedzwiedzka K."/>
            <person name="Martijn J."/>
            <person name="Lind A.E."/>
            <person name="van Eijk R."/>
            <person name="Schleper C."/>
            <person name="Guy L."/>
            <person name="Ettema T.J."/>
        </authorList>
    </citation>
    <scope>NUCLEOTIDE SEQUENCE</scope>
</reference>
<protein>
    <recommendedName>
        <fullName evidence="2">LamG-like jellyroll fold domain-containing protein</fullName>
    </recommendedName>
</protein>
<proteinExistence type="predicted"/>
<dbReference type="SUPFAM" id="SSF49899">
    <property type="entry name" value="Concanavalin A-like lectins/glucanases"/>
    <property type="match status" value="1"/>
</dbReference>